<dbReference type="Pfam" id="PF13406">
    <property type="entry name" value="SLT_2"/>
    <property type="match status" value="1"/>
</dbReference>
<dbReference type="AlphaFoldDB" id="A0A2T6B5I0"/>
<dbReference type="SUPFAM" id="SSF53955">
    <property type="entry name" value="Lysozyme-like"/>
    <property type="match status" value="1"/>
</dbReference>
<dbReference type="GO" id="GO:0008933">
    <property type="term" value="F:peptidoglycan lytic transglycosylase activity"/>
    <property type="evidence" value="ECO:0007669"/>
    <property type="project" value="TreeGrafter"/>
</dbReference>
<dbReference type="EMBL" id="QBKN01000003">
    <property type="protein sequence ID" value="PTX51329.1"/>
    <property type="molecule type" value="Genomic_DNA"/>
</dbReference>
<dbReference type="CDD" id="cd13399">
    <property type="entry name" value="Slt35-like"/>
    <property type="match status" value="1"/>
</dbReference>
<dbReference type="InterPro" id="IPR023346">
    <property type="entry name" value="Lysozyme-like_dom_sf"/>
</dbReference>
<gene>
    <name evidence="4" type="ORF">C8N44_10372</name>
</gene>
<dbReference type="FunFam" id="1.10.8.350:FF:000001">
    <property type="entry name" value="Lytic murein transglycosylase B"/>
    <property type="match status" value="1"/>
</dbReference>
<name>A0A2T6B5I0_9RHOB</name>
<comment type="caution">
    <text evidence="4">The sequence shown here is derived from an EMBL/GenBank/DDBJ whole genome shotgun (WGS) entry which is preliminary data.</text>
</comment>
<dbReference type="Gene3D" id="1.10.530.10">
    <property type="match status" value="1"/>
</dbReference>
<proteinExistence type="predicted"/>
<sequence>MVTRYLAASAVLSSIALAAAAESPQRSLRPVERPGAVSSAAPEVVTRAATVLLPKQAAPGLSLRPEVRPTELAAPGGETPGFAAWIRDFRPRALRQGISPSTFDRAFAGVRFDPDVVRRDSSQAEFVKPIWDYLDSAASDARVRNGREALQRHADLMNRIEARYGVEKEVVAAVWGLETAYGTFRGSEPVIGSMASLAYEGRRRAFFEEQLVAALKILEQGHTTPANLKGSWAGAMGHTQFMPTSFHALAVDFTGDGRRDIWSDNPADALASTAHYLAEHGWKKGQPWGVEVQLPRGFDYSMARRDVHRMPSQWARLGIRDMNGNPVRDYGQASVLLPAGARGAAFLIFDNFDAIERYNPADAYVIGVGHLSDRLRGGGPIRADWPRGDRNLKRSEREELQKRLTAAGYDTKGIDGRIGPLTITALRRWQAANGLTPDGYPSVSVLSRMR</sequence>
<dbReference type="InterPro" id="IPR031304">
    <property type="entry name" value="SLT_2"/>
</dbReference>
<keyword evidence="5" id="KW-1185">Reference proteome</keyword>
<evidence type="ECO:0000313" key="5">
    <source>
        <dbReference type="Proteomes" id="UP000244069"/>
    </source>
</evidence>
<feature type="chain" id="PRO_5015532330" evidence="1">
    <location>
        <begin position="19"/>
        <end position="450"/>
    </location>
</feature>
<dbReference type="InterPro" id="IPR011970">
    <property type="entry name" value="MltB_2"/>
</dbReference>
<dbReference type="Pfam" id="PF01471">
    <property type="entry name" value="PG_binding_1"/>
    <property type="match status" value="1"/>
</dbReference>
<dbReference type="InterPro" id="IPR036365">
    <property type="entry name" value="PGBD-like_sf"/>
</dbReference>
<evidence type="ECO:0000259" key="3">
    <source>
        <dbReference type="Pfam" id="PF13406"/>
    </source>
</evidence>
<feature type="signal peptide" evidence="1">
    <location>
        <begin position="1"/>
        <end position="18"/>
    </location>
</feature>
<accession>A0A2T6B5I0</accession>
<dbReference type="InterPro" id="IPR043426">
    <property type="entry name" value="MltB-like"/>
</dbReference>
<feature type="domain" description="Transglycosylase SLT" evidence="3">
    <location>
        <begin position="82"/>
        <end position="373"/>
    </location>
</feature>
<dbReference type="NCBIfam" id="TIGR02283">
    <property type="entry name" value="MltB_2"/>
    <property type="match status" value="1"/>
</dbReference>
<evidence type="ECO:0000313" key="4">
    <source>
        <dbReference type="EMBL" id="PTX51329.1"/>
    </source>
</evidence>
<dbReference type="PANTHER" id="PTHR30163:SF8">
    <property type="entry name" value="LYTIC MUREIN TRANSGLYCOSYLASE"/>
    <property type="match status" value="1"/>
</dbReference>
<dbReference type="Gene3D" id="1.10.8.350">
    <property type="entry name" value="Bacterial muramidase"/>
    <property type="match status" value="1"/>
</dbReference>
<feature type="domain" description="Peptidoglycan binding-like" evidence="2">
    <location>
        <begin position="394"/>
        <end position="449"/>
    </location>
</feature>
<keyword evidence="1" id="KW-0732">Signal</keyword>
<dbReference type="GO" id="GO:0009253">
    <property type="term" value="P:peptidoglycan catabolic process"/>
    <property type="evidence" value="ECO:0007669"/>
    <property type="project" value="TreeGrafter"/>
</dbReference>
<dbReference type="OrthoDB" id="9808544at2"/>
<dbReference type="Proteomes" id="UP000244069">
    <property type="component" value="Unassembled WGS sequence"/>
</dbReference>
<dbReference type="Gene3D" id="1.10.101.10">
    <property type="entry name" value="PGBD-like superfamily/PGBD"/>
    <property type="match status" value="1"/>
</dbReference>
<dbReference type="RefSeq" id="WP_107974726.1">
    <property type="nucleotide sequence ID" value="NZ_BMEZ01000003.1"/>
</dbReference>
<dbReference type="InterPro" id="IPR002477">
    <property type="entry name" value="Peptidoglycan-bd-like"/>
</dbReference>
<dbReference type="SUPFAM" id="SSF47090">
    <property type="entry name" value="PGBD-like"/>
    <property type="match status" value="1"/>
</dbReference>
<protein>
    <submittedName>
        <fullName evidence="4">Lytic murein transglycosylase</fullName>
    </submittedName>
</protein>
<dbReference type="PANTHER" id="PTHR30163">
    <property type="entry name" value="MEMBRANE-BOUND LYTIC MUREIN TRANSGLYCOSYLASE B"/>
    <property type="match status" value="1"/>
</dbReference>
<reference evidence="4 5" key="1">
    <citation type="submission" date="2018-04" db="EMBL/GenBank/DDBJ databases">
        <title>Genomic Encyclopedia of Archaeal and Bacterial Type Strains, Phase II (KMG-II): from individual species to whole genera.</title>
        <authorList>
            <person name="Goeker M."/>
        </authorList>
    </citation>
    <scope>NUCLEOTIDE SEQUENCE [LARGE SCALE GENOMIC DNA]</scope>
    <source>
        <strain evidence="4 5">DSM 29329</strain>
    </source>
</reference>
<organism evidence="4 5">
    <name type="scientific">Allosediminivita pacifica</name>
    <dbReference type="NCBI Taxonomy" id="1267769"/>
    <lineage>
        <taxon>Bacteria</taxon>
        <taxon>Pseudomonadati</taxon>
        <taxon>Pseudomonadota</taxon>
        <taxon>Alphaproteobacteria</taxon>
        <taxon>Rhodobacterales</taxon>
        <taxon>Paracoccaceae</taxon>
        <taxon>Allosediminivita</taxon>
    </lineage>
</organism>
<dbReference type="InterPro" id="IPR036366">
    <property type="entry name" value="PGBDSf"/>
</dbReference>
<evidence type="ECO:0000256" key="1">
    <source>
        <dbReference type="SAM" id="SignalP"/>
    </source>
</evidence>
<evidence type="ECO:0000259" key="2">
    <source>
        <dbReference type="Pfam" id="PF01471"/>
    </source>
</evidence>